<dbReference type="PROSITE" id="PS50110">
    <property type="entry name" value="RESPONSE_REGULATORY"/>
    <property type="match status" value="1"/>
</dbReference>
<dbReference type="AlphaFoldDB" id="A0A4R6G4P3"/>
<dbReference type="InterPro" id="IPR011006">
    <property type="entry name" value="CheY-like_superfamily"/>
</dbReference>
<dbReference type="Gene3D" id="3.40.50.2300">
    <property type="match status" value="1"/>
</dbReference>
<sequence>MASELQNILLVEKNHMVGSVIASTARQLNLATVRKVASISNAQQYLSNETFSGLIATIEDEIADLQFLYALRNSSFKGAPDMPVVVITPACDEEFAVKLKTLQVSRILIKPFKVRDVISAIELVTTPLNA</sequence>
<organism evidence="3 4">
    <name type="scientific">Herminiimonas fonticola</name>
    <dbReference type="NCBI Taxonomy" id="303380"/>
    <lineage>
        <taxon>Bacteria</taxon>
        <taxon>Pseudomonadati</taxon>
        <taxon>Pseudomonadota</taxon>
        <taxon>Betaproteobacteria</taxon>
        <taxon>Burkholderiales</taxon>
        <taxon>Oxalobacteraceae</taxon>
        <taxon>Herminiimonas</taxon>
    </lineage>
</organism>
<gene>
    <name evidence="3" type="ORF">EV677_1528</name>
</gene>
<accession>A0A4R6G4P3</accession>
<comment type="caution">
    <text evidence="1">Lacks conserved residue(s) required for the propagation of feature annotation.</text>
</comment>
<evidence type="ECO:0000313" key="4">
    <source>
        <dbReference type="Proteomes" id="UP000294737"/>
    </source>
</evidence>
<dbReference type="SUPFAM" id="SSF52172">
    <property type="entry name" value="CheY-like"/>
    <property type="match status" value="1"/>
</dbReference>
<dbReference type="InterPro" id="IPR001789">
    <property type="entry name" value="Sig_transdc_resp-reg_receiver"/>
</dbReference>
<dbReference type="RefSeq" id="WP_162845882.1">
    <property type="nucleotide sequence ID" value="NZ_PTLZ01000005.1"/>
</dbReference>
<evidence type="ECO:0000259" key="2">
    <source>
        <dbReference type="PROSITE" id="PS50110"/>
    </source>
</evidence>
<evidence type="ECO:0000313" key="3">
    <source>
        <dbReference type="EMBL" id="TDN89471.1"/>
    </source>
</evidence>
<dbReference type="EMBL" id="SNWF01000005">
    <property type="protein sequence ID" value="TDN89471.1"/>
    <property type="molecule type" value="Genomic_DNA"/>
</dbReference>
<dbReference type="Proteomes" id="UP000294737">
    <property type="component" value="Unassembled WGS sequence"/>
</dbReference>
<proteinExistence type="predicted"/>
<keyword evidence="4" id="KW-1185">Reference proteome</keyword>
<reference evidence="3 4" key="1">
    <citation type="submission" date="2019-03" db="EMBL/GenBank/DDBJ databases">
        <title>Genomic Encyclopedia of Type Strains, Phase IV (KMG-IV): sequencing the most valuable type-strain genomes for metagenomic binning, comparative biology and taxonomic classification.</title>
        <authorList>
            <person name="Goeker M."/>
        </authorList>
    </citation>
    <scope>NUCLEOTIDE SEQUENCE [LARGE SCALE GENOMIC DNA]</scope>
    <source>
        <strain evidence="3 4">DSM 18555</strain>
    </source>
</reference>
<evidence type="ECO:0000256" key="1">
    <source>
        <dbReference type="PROSITE-ProRule" id="PRU00169"/>
    </source>
</evidence>
<name>A0A4R6G4P3_9BURK</name>
<protein>
    <submittedName>
        <fullName evidence="3">Response regulator receiver domain-containing protein</fullName>
    </submittedName>
</protein>
<comment type="caution">
    <text evidence="3">The sequence shown here is derived from an EMBL/GenBank/DDBJ whole genome shotgun (WGS) entry which is preliminary data.</text>
</comment>
<feature type="domain" description="Response regulatory" evidence="2">
    <location>
        <begin position="7"/>
        <end position="125"/>
    </location>
</feature>
<dbReference type="GO" id="GO:0000160">
    <property type="term" value="P:phosphorelay signal transduction system"/>
    <property type="evidence" value="ECO:0007669"/>
    <property type="project" value="InterPro"/>
</dbReference>